<feature type="domain" description="Glycosyltransferase 2-like" evidence="13">
    <location>
        <begin position="6"/>
        <end position="140"/>
    </location>
</feature>
<dbReference type="GO" id="GO:0006487">
    <property type="term" value="P:protein N-linked glycosylation"/>
    <property type="evidence" value="ECO:0007669"/>
    <property type="project" value="TreeGrafter"/>
</dbReference>
<comment type="caution">
    <text evidence="14">The sequence shown here is derived from an EMBL/GenBank/DDBJ whole genome shotgun (WGS) entry which is preliminary data.</text>
</comment>
<evidence type="ECO:0000256" key="12">
    <source>
        <dbReference type="ARBA" id="ARBA00045097"/>
    </source>
</evidence>
<dbReference type="RefSeq" id="WP_101333226.1">
    <property type="nucleotide sequence ID" value="NZ_PJNI01000001.1"/>
</dbReference>
<keyword evidence="8" id="KW-0256">Endoplasmic reticulum</keyword>
<keyword evidence="11" id="KW-0472">Membrane</keyword>
<dbReference type="PANTHER" id="PTHR10859">
    <property type="entry name" value="GLYCOSYL TRANSFERASE"/>
    <property type="match status" value="1"/>
</dbReference>
<dbReference type="GO" id="GO:0004581">
    <property type="term" value="F:dolichyl-phosphate beta-glucosyltransferase activity"/>
    <property type="evidence" value="ECO:0007669"/>
    <property type="project" value="UniProtKB-EC"/>
</dbReference>
<evidence type="ECO:0000256" key="3">
    <source>
        <dbReference type="ARBA" id="ARBA00006739"/>
    </source>
</evidence>
<comment type="pathway">
    <text evidence="2">Protein modification; protein glycosylation.</text>
</comment>
<dbReference type="PANTHER" id="PTHR10859:SF91">
    <property type="entry name" value="DOLICHYL-PHOSPHATE BETA-GLUCOSYLTRANSFERASE"/>
    <property type="match status" value="1"/>
</dbReference>
<dbReference type="EC" id="2.4.1.117" evidence="4"/>
<evidence type="ECO:0000256" key="7">
    <source>
        <dbReference type="ARBA" id="ARBA00022692"/>
    </source>
</evidence>
<evidence type="ECO:0000256" key="5">
    <source>
        <dbReference type="ARBA" id="ARBA00022676"/>
    </source>
</evidence>
<accession>A0A2I0R6S9</accession>
<evidence type="ECO:0000256" key="4">
    <source>
        <dbReference type="ARBA" id="ARBA00012583"/>
    </source>
</evidence>
<evidence type="ECO:0000313" key="15">
    <source>
        <dbReference type="Proteomes" id="UP000236654"/>
    </source>
</evidence>
<evidence type="ECO:0000256" key="2">
    <source>
        <dbReference type="ARBA" id="ARBA00004922"/>
    </source>
</evidence>
<evidence type="ECO:0000256" key="10">
    <source>
        <dbReference type="ARBA" id="ARBA00022989"/>
    </source>
</evidence>
<dbReference type="InterPro" id="IPR001173">
    <property type="entry name" value="Glyco_trans_2-like"/>
</dbReference>
<dbReference type="InterPro" id="IPR029044">
    <property type="entry name" value="Nucleotide-diphossugar_trans"/>
</dbReference>
<evidence type="ECO:0000313" key="14">
    <source>
        <dbReference type="EMBL" id="PKR82080.1"/>
    </source>
</evidence>
<gene>
    <name evidence="14" type="ORF">CW751_01715</name>
</gene>
<organism evidence="14 15">
    <name type="scientific">Brumimicrobium salinarum</name>
    <dbReference type="NCBI Taxonomy" id="2058658"/>
    <lineage>
        <taxon>Bacteria</taxon>
        <taxon>Pseudomonadati</taxon>
        <taxon>Bacteroidota</taxon>
        <taxon>Flavobacteriia</taxon>
        <taxon>Flavobacteriales</taxon>
        <taxon>Crocinitomicaceae</taxon>
        <taxon>Brumimicrobium</taxon>
    </lineage>
</organism>
<dbReference type="CDD" id="cd04188">
    <property type="entry name" value="DPG_synthase"/>
    <property type="match status" value="1"/>
</dbReference>
<evidence type="ECO:0000256" key="6">
    <source>
        <dbReference type="ARBA" id="ARBA00022679"/>
    </source>
</evidence>
<keyword evidence="15" id="KW-1185">Reference proteome</keyword>
<dbReference type="SUPFAM" id="SSF53448">
    <property type="entry name" value="Nucleotide-diphospho-sugar transferases"/>
    <property type="match status" value="1"/>
</dbReference>
<proteinExistence type="inferred from homology"/>
<keyword evidence="9" id="KW-0735">Signal-anchor</keyword>
<reference evidence="14 15" key="1">
    <citation type="submission" date="2017-12" db="EMBL/GenBank/DDBJ databases">
        <title>The draft genome sequence of Brumimicrobium saltpan LHR20.</title>
        <authorList>
            <person name="Do Z.-J."/>
            <person name="Luo H.-R."/>
        </authorList>
    </citation>
    <scope>NUCLEOTIDE SEQUENCE [LARGE SCALE GENOMIC DNA]</scope>
    <source>
        <strain evidence="14 15">LHR20</strain>
    </source>
</reference>
<keyword evidence="7" id="KW-0812">Transmembrane</keyword>
<evidence type="ECO:0000259" key="13">
    <source>
        <dbReference type="Pfam" id="PF00535"/>
    </source>
</evidence>
<comment type="similarity">
    <text evidence="3">Belongs to the glycosyltransferase 2 family.</text>
</comment>
<keyword evidence="6" id="KW-0808">Transferase</keyword>
<sequence>MSYTAIIIPCYNEAERLDVELFTDFLNRFATFSLIFVDDGSKDKTLEKLEEIKTSTPQRVKIISNKINRGKAEAVRNGILTAYATGDFQQFGFLDADLSTPFSEFTDITDYMVNNNKKAVFGSRLKLEDAKIVRSPLRHIIGRIIAAFIRMTINTPFYDTQCGAKVFTSDIIEVAFNKPFISRWLFDVEIILRLKKHWKKDFGDLLYEYPIKEWNQVDGSKIRFIDMIKIPFELLKIKIKK</sequence>
<evidence type="ECO:0000256" key="8">
    <source>
        <dbReference type="ARBA" id="ARBA00022824"/>
    </source>
</evidence>
<dbReference type="InterPro" id="IPR035518">
    <property type="entry name" value="DPG_synthase"/>
</dbReference>
<dbReference type="Gene3D" id="3.90.550.10">
    <property type="entry name" value="Spore Coat Polysaccharide Biosynthesis Protein SpsA, Chain A"/>
    <property type="match status" value="1"/>
</dbReference>
<comment type="subcellular location">
    <subcellularLocation>
        <location evidence="1">Endoplasmic reticulum membrane</location>
        <topology evidence="1">Single-pass membrane protein</topology>
    </subcellularLocation>
</comment>
<protein>
    <recommendedName>
        <fullName evidence="4">dolichyl-phosphate beta-glucosyltransferase</fullName>
        <ecNumber evidence="4">2.4.1.117</ecNumber>
    </recommendedName>
</protein>
<dbReference type="AlphaFoldDB" id="A0A2I0R6S9"/>
<keyword evidence="5" id="KW-0328">Glycosyltransferase</keyword>
<comment type="catalytic activity">
    <reaction evidence="12">
        <text>a di-trans,poly-cis-dolichyl phosphate + UDP-alpha-D-glucose = a di-trans,poly-cis-dolichyl beta-D-glucosyl phosphate + UDP</text>
        <dbReference type="Rhea" id="RHEA:15401"/>
        <dbReference type="Rhea" id="RHEA-COMP:19498"/>
        <dbReference type="Rhea" id="RHEA-COMP:19502"/>
        <dbReference type="ChEBI" id="CHEBI:57525"/>
        <dbReference type="ChEBI" id="CHEBI:57683"/>
        <dbReference type="ChEBI" id="CHEBI:58223"/>
        <dbReference type="ChEBI" id="CHEBI:58885"/>
        <dbReference type="EC" id="2.4.1.117"/>
    </reaction>
    <physiologicalReaction direction="left-to-right" evidence="12">
        <dbReference type="Rhea" id="RHEA:15402"/>
    </physiologicalReaction>
</comment>
<dbReference type="Pfam" id="PF00535">
    <property type="entry name" value="Glycos_transf_2"/>
    <property type="match status" value="1"/>
</dbReference>
<name>A0A2I0R6S9_9FLAO</name>
<evidence type="ECO:0000256" key="11">
    <source>
        <dbReference type="ARBA" id="ARBA00023136"/>
    </source>
</evidence>
<evidence type="ECO:0000256" key="9">
    <source>
        <dbReference type="ARBA" id="ARBA00022968"/>
    </source>
</evidence>
<dbReference type="Proteomes" id="UP000236654">
    <property type="component" value="Unassembled WGS sequence"/>
</dbReference>
<evidence type="ECO:0000256" key="1">
    <source>
        <dbReference type="ARBA" id="ARBA00004389"/>
    </source>
</evidence>
<dbReference type="OrthoDB" id="952827at2"/>
<keyword evidence="10" id="KW-1133">Transmembrane helix</keyword>
<dbReference type="EMBL" id="PJNI01000001">
    <property type="protein sequence ID" value="PKR82080.1"/>
    <property type="molecule type" value="Genomic_DNA"/>
</dbReference>